<dbReference type="InterPro" id="IPR052430">
    <property type="entry name" value="IVT-Associated"/>
</dbReference>
<evidence type="ECO:0000313" key="7">
    <source>
        <dbReference type="EMBL" id="PFH47852.1"/>
    </source>
</evidence>
<keyword evidence="3 5" id="KW-1133">Transmembrane helix</keyword>
<dbReference type="Pfam" id="PF13515">
    <property type="entry name" value="FUSC_2"/>
    <property type="match status" value="1"/>
</dbReference>
<dbReference type="OrthoDB" id="68611at2759"/>
<comment type="subcellular location">
    <subcellularLocation>
        <location evidence="1">Membrane</location>
        <topology evidence="1">Multi-pass membrane protein</topology>
    </subcellularLocation>
</comment>
<evidence type="ECO:0000256" key="4">
    <source>
        <dbReference type="ARBA" id="ARBA00023136"/>
    </source>
</evidence>
<dbReference type="GO" id="GO:0016020">
    <property type="term" value="C:membrane"/>
    <property type="evidence" value="ECO:0007669"/>
    <property type="project" value="UniProtKB-SubCell"/>
</dbReference>
<name>A0A2A9NJG6_9AGAR</name>
<keyword evidence="8" id="KW-1185">Reference proteome</keyword>
<protein>
    <recommendedName>
        <fullName evidence="6">Integral membrane bound transporter domain-containing protein</fullName>
    </recommendedName>
</protein>
<accession>A0A2A9NJG6</accession>
<feature type="transmembrane region" description="Helical" evidence="5">
    <location>
        <begin position="665"/>
        <end position="686"/>
    </location>
</feature>
<feature type="transmembrane region" description="Helical" evidence="5">
    <location>
        <begin position="162"/>
        <end position="181"/>
    </location>
</feature>
<dbReference type="EMBL" id="KZ302088">
    <property type="protein sequence ID" value="PFH47852.1"/>
    <property type="molecule type" value="Genomic_DNA"/>
</dbReference>
<sequence length="929" mass="104191">MTRSTGIVSALRGLFHLCSARQFRARLLSTVICAVLVVFQPFSQLGGPSAFLALTVKELVFSVQENLAEQVEVTFLHSVGGLFGIGWSALGRFLASLAEEESLVSRMVPALFLVGICFIAGWLKSRLPRLTKACRIACFISIWLLTENVGHEENTLQLAGNYLWITMTAALTTLICSLLLLQWSSTQLARDIAHVMSLIHDCLQSQLRDGPEDATTPPRSVMSKQLMEKTMALHPVYQQASFELRIGRVGVKVLKPLIVFVEHLRRELSAGMTYPRVLSTDTSYELHVIEQCSDPSIQLGRAVLASLKAIETIVLTCFEGPWSVRSLETEKEELYACSTQLSNTSAVARDRLKNICDDLYVQQRTFDSSVEFPDKVLDLCSHMISLLQMAHNVQHALSVVNDIVTTYEASSLKLWHPRFTFAWLGMAPNAIMLDGPAVFVTEDEGQPIPTTALSLQETMHGIAERQNLTDYLEDDNGLNQIHPFFLSRKHISPFWWRPTLYHLLNHSWMMRVRLSLSNFLRALQRSPHLKHAVKNAAGAFVLAVAAFLPTGDPGRVWFEKSIGQWMVISYVWVLETNTGATFRVAYLRLMGTVAGALYAYLGCLITNNNPYGLVVAAAAAEFPISWVIMKTRYAAFGSVASVTLPPILFLPYFRPGTSPVAWKLAVFRSAMNAVGIVAALMMNSLVFPRHCRVMFLNCACRTLGLLIQLYMAICRDLFQSTQPSSSFYRRKILRLETDIRKMLYGMSILLATMEDELSLIPKPVMKYRHLCNVLQQLLDIFTGLRKIRENLPKRDISARTQRREFVSCVCMSLFASEQVFRSRQPLPQFFPSPKLALRTLENVVEANIELFYRRDPSEGQSLTLIYVFAELDALAKLVDTVDELLDLTRQLFGTAGWNNGTPTSSATFASFHEEVTPAISRVSSFVHGK</sequence>
<keyword evidence="2 5" id="KW-0812">Transmembrane</keyword>
<dbReference type="Proteomes" id="UP000242287">
    <property type="component" value="Unassembled WGS sequence"/>
</dbReference>
<reference evidence="7 8" key="1">
    <citation type="submission" date="2014-02" db="EMBL/GenBank/DDBJ databases">
        <title>Transposable element dynamics among asymbiotic and ectomycorrhizal Amanita fungi.</title>
        <authorList>
            <consortium name="DOE Joint Genome Institute"/>
            <person name="Hess J."/>
            <person name="Skrede I."/>
            <person name="Wolfe B."/>
            <person name="LaButti K."/>
            <person name="Ohm R.A."/>
            <person name="Grigoriev I.V."/>
            <person name="Pringle A."/>
        </authorList>
    </citation>
    <scope>NUCLEOTIDE SEQUENCE [LARGE SCALE GENOMIC DNA]</scope>
    <source>
        <strain evidence="7 8">SKay4041</strain>
    </source>
</reference>
<keyword evidence="4 5" id="KW-0472">Membrane</keyword>
<organism evidence="7 8">
    <name type="scientific">Amanita thiersii Skay4041</name>
    <dbReference type="NCBI Taxonomy" id="703135"/>
    <lineage>
        <taxon>Eukaryota</taxon>
        <taxon>Fungi</taxon>
        <taxon>Dikarya</taxon>
        <taxon>Basidiomycota</taxon>
        <taxon>Agaricomycotina</taxon>
        <taxon>Agaricomycetes</taxon>
        <taxon>Agaricomycetidae</taxon>
        <taxon>Agaricales</taxon>
        <taxon>Pluteineae</taxon>
        <taxon>Amanitaceae</taxon>
        <taxon>Amanita</taxon>
    </lineage>
</organism>
<evidence type="ECO:0000256" key="5">
    <source>
        <dbReference type="SAM" id="Phobius"/>
    </source>
</evidence>
<feature type="domain" description="Integral membrane bound transporter" evidence="6">
    <location>
        <begin position="557"/>
        <end position="682"/>
    </location>
</feature>
<evidence type="ECO:0000313" key="8">
    <source>
        <dbReference type="Proteomes" id="UP000242287"/>
    </source>
</evidence>
<gene>
    <name evidence="7" type="ORF">AMATHDRAFT_151147</name>
</gene>
<evidence type="ECO:0000256" key="3">
    <source>
        <dbReference type="ARBA" id="ARBA00022989"/>
    </source>
</evidence>
<dbReference type="InterPro" id="IPR049453">
    <property type="entry name" value="Memb_transporter_dom"/>
</dbReference>
<evidence type="ECO:0000256" key="2">
    <source>
        <dbReference type="ARBA" id="ARBA00022692"/>
    </source>
</evidence>
<evidence type="ECO:0000259" key="6">
    <source>
        <dbReference type="Pfam" id="PF13515"/>
    </source>
</evidence>
<dbReference type="PANTHER" id="PTHR47804">
    <property type="entry name" value="60S RIBOSOMAL PROTEIN L19"/>
    <property type="match status" value="1"/>
</dbReference>
<feature type="transmembrane region" description="Helical" evidence="5">
    <location>
        <begin position="586"/>
        <end position="605"/>
    </location>
</feature>
<proteinExistence type="predicted"/>
<dbReference type="AlphaFoldDB" id="A0A2A9NJG6"/>
<dbReference type="PANTHER" id="PTHR47804:SF3">
    <property type="entry name" value="PROTEIN BRE4"/>
    <property type="match status" value="1"/>
</dbReference>
<feature type="transmembrane region" description="Helical" evidence="5">
    <location>
        <begin position="611"/>
        <end position="628"/>
    </location>
</feature>
<evidence type="ECO:0000256" key="1">
    <source>
        <dbReference type="ARBA" id="ARBA00004141"/>
    </source>
</evidence>
<feature type="transmembrane region" description="Helical" evidence="5">
    <location>
        <begin position="27"/>
        <end position="54"/>
    </location>
</feature>
<feature type="transmembrane region" description="Helical" evidence="5">
    <location>
        <begin position="74"/>
        <end position="95"/>
    </location>
</feature>
<dbReference type="STRING" id="703135.A0A2A9NJG6"/>
<feature type="transmembrane region" description="Helical" evidence="5">
    <location>
        <begin position="107"/>
        <end position="123"/>
    </location>
</feature>
<feature type="transmembrane region" description="Helical" evidence="5">
    <location>
        <begin position="633"/>
        <end position="653"/>
    </location>
</feature>